<proteinExistence type="predicted"/>
<organism evidence="1 2">
    <name type="scientific">Spiribacter pallidus</name>
    <dbReference type="NCBI Taxonomy" id="1987936"/>
    <lineage>
        <taxon>Bacteria</taxon>
        <taxon>Pseudomonadati</taxon>
        <taxon>Pseudomonadota</taxon>
        <taxon>Gammaproteobacteria</taxon>
        <taxon>Chromatiales</taxon>
        <taxon>Ectothiorhodospiraceae</taxon>
        <taxon>Spiribacter</taxon>
    </lineage>
</organism>
<protein>
    <submittedName>
        <fullName evidence="1">Uncharacterized protein</fullName>
    </submittedName>
</protein>
<name>A0ABV3TE62_9GAMM</name>
<comment type="caution">
    <text evidence="1">The sequence shown here is derived from an EMBL/GenBank/DDBJ whole genome shotgun (WGS) entry which is preliminary data.</text>
</comment>
<evidence type="ECO:0000313" key="2">
    <source>
        <dbReference type="Proteomes" id="UP001556709"/>
    </source>
</evidence>
<keyword evidence="2" id="KW-1185">Reference proteome</keyword>
<dbReference type="EMBL" id="JBAKFM010000003">
    <property type="protein sequence ID" value="MEX0469375.1"/>
    <property type="molecule type" value="Genomic_DNA"/>
</dbReference>
<accession>A0ABV3TE62</accession>
<evidence type="ECO:0000313" key="1">
    <source>
        <dbReference type="EMBL" id="MEX0469375.1"/>
    </source>
</evidence>
<dbReference type="Proteomes" id="UP001556709">
    <property type="component" value="Unassembled WGS sequence"/>
</dbReference>
<sequence>MAAAANDMPKRMKARYNAEYRTEALALKASVLEPQAESSACTQMGSTPPLRTISLSVVSDPLVVQPADAFSGCAITQYNQRHHFAPRPALDSAGDEPDQA</sequence>
<reference evidence="1 2" key="1">
    <citation type="submission" date="2024-02" db="EMBL/GenBank/DDBJ databases">
        <title>New especies of Spiribacter isolated from saline water.</title>
        <authorList>
            <person name="Leon M.J."/>
            <person name="De La Haba R."/>
            <person name="Sanchez-Porro C."/>
            <person name="Ventosa A."/>
        </authorList>
    </citation>
    <scope>NUCLEOTIDE SEQUENCE [LARGE SCALE GENOMIC DNA]</scope>
    <source>
        <strain evidence="2">ag22IC6-390</strain>
    </source>
</reference>
<gene>
    <name evidence="1" type="ORF">V6X73_06525</name>
</gene>